<dbReference type="PROSITE" id="PS51892">
    <property type="entry name" value="SUBTILASE"/>
    <property type="match status" value="1"/>
</dbReference>
<reference evidence="9 10" key="1">
    <citation type="submission" date="2020-05" db="EMBL/GenBank/DDBJ databases">
        <title>Identification and distribution of gene clusters putatively required for synthesis of sphingolipid metabolism inhibitors in phylogenetically diverse species of the filamentous fungus Fusarium.</title>
        <authorList>
            <person name="Kim H.-S."/>
            <person name="Busman M."/>
            <person name="Brown D.W."/>
            <person name="Divon H."/>
            <person name="Uhlig S."/>
            <person name="Proctor R.H."/>
        </authorList>
    </citation>
    <scope>NUCLEOTIDE SEQUENCE [LARGE SCALE GENOMIC DNA]</scope>
    <source>
        <strain evidence="9 10">NRRL 26131</strain>
    </source>
</reference>
<evidence type="ECO:0000256" key="5">
    <source>
        <dbReference type="PROSITE-ProRule" id="PRU01240"/>
    </source>
</evidence>
<dbReference type="InterPro" id="IPR015500">
    <property type="entry name" value="Peptidase_S8_subtilisin-rel"/>
</dbReference>
<dbReference type="GO" id="GO:0004252">
    <property type="term" value="F:serine-type endopeptidase activity"/>
    <property type="evidence" value="ECO:0007669"/>
    <property type="project" value="UniProtKB-UniRule"/>
</dbReference>
<keyword evidence="4 5" id="KW-0720">Serine protease</keyword>
<dbReference type="Gene3D" id="3.40.50.200">
    <property type="entry name" value="Peptidase S8/S53 domain"/>
    <property type="match status" value="1"/>
</dbReference>
<dbReference type="InterPro" id="IPR036852">
    <property type="entry name" value="Peptidase_S8/S53_dom_sf"/>
</dbReference>
<feature type="chain" id="PRO_5034024617" evidence="7">
    <location>
        <begin position="21"/>
        <end position="547"/>
    </location>
</feature>
<dbReference type="EMBL" id="JAAQPF010000138">
    <property type="protein sequence ID" value="KAF5714131.1"/>
    <property type="molecule type" value="Genomic_DNA"/>
</dbReference>
<dbReference type="Pfam" id="PF00082">
    <property type="entry name" value="Peptidase_S8"/>
    <property type="match status" value="1"/>
</dbReference>
<sequence>MMKEFLRYTLLGLLAQGSHGFLAPRSEQQAKYRIPSNKTSIIPHSYIVRLHDNHTIEDHYVNIGVNISDVASEFNYLAPLNLYYFQLEAQNSTLIHELIRRDPGIQRVGHDYYGETEIDPIHHNPDGSDHGGSSSKQPVDTPAVSKRWDEMFFNAQWHLAMIGLWNKIRLKGDTVYPHADFRIPWLEDAGKGVNIYIFDSGIRLGLSAFGSQEGKMWNLNSLKEEDKAPYCDNETMRDTEGHGTKVAVVAAGYNNGMLSPAWRANLVSVKVKSVSDVISEHKKYWGSPPDGWRGSVINVSMGFPKHATDPDFQYAWDAARAAGIPIAAAAGNTGENWLHAPARFKSTYSVGAVDARYQRWEQSHYHRKLNVFAPGVRVPTADHITGKPITGDGTSLASPLVAGVMAMMVGYEGAWNIPDGKNIYARLDANLVPLVTMDENMTKAGVELNLINTGFFNPDREFDRHPYAGIPWTEPPGIGPGSFLDKRQRSPYDKQRGDYWDKNYYNGPQHTVEFAGAQPTIDSPLSEEDLDKGYFDSEEGSCDCNLR</sequence>
<feature type="domain" description="Peptidase S8/S53" evidence="8">
    <location>
        <begin position="190"/>
        <end position="410"/>
    </location>
</feature>
<protein>
    <submittedName>
        <fullName evidence="9">Subtilisin-like protease III</fullName>
    </submittedName>
</protein>
<keyword evidence="3 5" id="KW-0378">Hydrolase</keyword>
<dbReference type="InterPro" id="IPR050131">
    <property type="entry name" value="Peptidase_S8_subtilisin-like"/>
</dbReference>
<feature type="active site" description="Charge relay system" evidence="5">
    <location>
        <position position="242"/>
    </location>
</feature>
<feature type="active site" description="Charge relay system" evidence="5">
    <location>
        <position position="395"/>
    </location>
</feature>
<name>A0A8H6DE30_9HYPO</name>
<keyword evidence="7" id="KW-0732">Signal</keyword>
<evidence type="ECO:0000256" key="3">
    <source>
        <dbReference type="ARBA" id="ARBA00022801"/>
    </source>
</evidence>
<dbReference type="GO" id="GO:0006508">
    <property type="term" value="P:proteolysis"/>
    <property type="evidence" value="ECO:0007669"/>
    <property type="project" value="UniProtKB-KW"/>
</dbReference>
<dbReference type="InterPro" id="IPR000209">
    <property type="entry name" value="Peptidase_S8/S53_dom"/>
</dbReference>
<comment type="similarity">
    <text evidence="1 5">Belongs to the peptidase S8 family.</text>
</comment>
<evidence type="ECO:0000256" key="7">
    <source>
        <dbReference type="SAM" id="SignalP"/>
    </source>
</evidence>
<dbReference type="PROSITE" id="PS00138">
    <property type="entry name" value="SUBTILASE_SER"/>
    <property type="match status" value="1"/>
</dbReference>
<feature type="region of interest" description="Disordered" evidence="6">
    <location>
        <begin position="116"/>
        <end position="141"/>
    </location>
</feature>
<proteinExistence type="inferred from homology"/>
<dbReference type="PANTHER" id="PTHR43806:SF11">
    <property type="entry name" value="CEREVISIN-RELATED"/>
    <property type="match status" value="1"/>
</dbReference>
<keyword evidence="2 5" id="KW-0645">Protease</keyword>
<dbReference type="Proteomes" id="UP000532311">
    <property type="component" value="Unassembled WGS sequence"/>
</dbReference>
<evidence type="ECO:0000313" key="10">
    <source>
        <dbReference type="Proteomes" id="UP000532311"/>
    </source>
</evidence>
<feature type="signal peptide" evidence="7">
    <location>
        <begin position="1"/>
        <end position="20"/>
    </location>
</feature>
<dbReference type="AlphaFoldDB" id="A0A8H6DE30"/>
<dbReference type="PANTHER" id="PTHR43806">
    <property type="entry name" value="PEPTIDASE S8"/>
    <property type="match status" value="1"/>
</dbReference>
<feature type="active site" description="Charge relay system" evidence="5">
    <location>
        <position position="199"/>
    </location>
</feature>
<accession>A0A8H6DE30</accession>
<evidence type="ECO:0000313" key="9">
    <source>
        <dbReference type="EMBL" id="KAF5714131.1"/>
    </source>
</evidence>
<dbReference type="PRINTS" id="PR00723">
    <property type="entry name" value="SUBTILISIN"/>
</dbReference>
<organism evidence="9 10">
    <name type="scientific">Fusarium globosum</name>
    <dbReference type="NCBI Taxonomy" id="78864"/>
    <lineage>
        <taxon>Eukaryota</taxon>
        <taxon>Fungi</taxon>
        <taxon>Dikarya</taxon>
        <taxon>Ascomycota</taxon>
        <taxon>Pezizomycotina</taxon>
        <taxon>Sordariomycetes</taxon>
        <taxon>Hypocreomycetidae</taxon>
        <taxon>Hypocreales</taxon>
        <taxon>Nectriaceae</taxon>
        <taxon>Fusarium</taxon>
        <taxon>Fusarium fujikuroi species complex</taxon>
    </lineage>
</organism>
<evidence type="ECO:0000256" key="1">
    <source>
        <dbReference type="ARBA" id="ARBA00011073"/>
    </source>
</evidence>
<dbReference type="InterPro" id="IPR023828">
    <property type="entry name" value="Peptidase_S8_Ser-AS"/>
</dbReference>
<keyword evidence="10" id="KW-1185">Reference proteome</keyword>
<evidence type="ECO:0000256" key="2">
    <source>
        <dbReference type="ARBA" id="ARBA00022670"/>
    </source>
</evidence>
<gene>
    <name evidence="9" type="ORF">FGLOB1_3631</name>
</gene>
<dbReference type="SUPFAM" id="SSF52743">
    <property type="entry name" value="Subtilisin-like"/>
    <property type="match status" value="1"/>
</dbReference>
<evidence type="ECO:0000259" key="8">
    <source>
        <dbReference type="Pfam" id="PF00082"/>
    </source>
</evidence>
<evidence type="ECO:0000256" key="6">
    <source>
        <dbReference type="SAM" id="MobiDB-lite"/>
    </source>
</evidence>
<feature type="compositionally biased region" description="Basic and acidic residues" evidence="6">
    <location>
        <begin position="116"/>
        <end position="129"/>
    </location>
</feature>
<comment type="caution">
    <text evidence="9">The sequence shown here is derived from an EMBL/GenBank/DDBJ whole genome shotgun (WGS) entry which is preliminary data.</text>
</comment>
<evidence type="ECO:0000256" key="4">
    <source>
        <dbReference type="ARBA" id="ARBA00022825"/>
    </source>
</evidence>